<name>A0A3A4ND20_ABYX5</name>
<evidence type="ECO:0000313" key="2">
    <source>
        <dbReference type="Proteomes" id="UP000265882"/>
    </source>
</evidence>
<evidence type="ECO:0000313" key="1">
    <source>
        <dbReference type="EMBL" id="RJP16575.1"/>
    </source>
</evidence>
<dbReference type="AlphaFoldDB" id="A0A3A4ND20"/>
<organism evidence="1 2">
    <name type="scientific">Abyssobacteria bacterium (strain SURF_5)</name>
    <dbReference type="NCBI Taxonomy" id="2093360"/>
    <lineage>
        <taxon>Bacteria</taxon>
        <taxon>Pseudomonadati</taxon>
        <taxon>Candidatus Hydrogenedentota</taxon>
        <taxon>Candidatus Abyssobacteria</taxon>
    </lineage>
</organism>
<comment type="caution">
    <text evidence="1">The sequence shown here is derived from an EMBL/GenBank/DDBJ whole genome shotgun (WGS) entry which is preliminary data.</text>
</comment>
<accession>A0A3A4ND20</accession>
<dbReference type="Proteomes" id="UP000265882">
    <property type="component" value="Unassembled WGS sequence"/>
</dbReference>
<sequence length="66" mass="6999">MEIQRLAEAEVAACKTAGLQSSGKPGMTACHLTALQSLHASPGGNFVYLGMIKCLPLNRGFLNMHL</sequence>
<gene>
    <name evidence="1" type="ORF">C4520_18245</name>
</gene>
<reference evidence="1 2" key="1">
    <citation type="journal article" date="2017" name="ISME J.">
        <title>Energy and carbon metabolisms in a deep terrestrial subsurface fluid microbial community.</title>
        <authorList>
            <person name="Momper L."/>
            <person name="Jungbluth S.P."/>
            <person name="Lee M.D."/>
            <person name="Amend J.P."/>
        </authorList>
    </citation>
    <scope>NUCLEOTIDE SEQUENCE [LARGE SCALE GENOMIC DNA]</scope>
    <source>
        <strain evidence="1">SURF_5</strain>
    </source>
</reference>
<proteinExistence type="predicted"/>
<protein>
    <submittedName>
        <fullName evidence="1">Uncharacterized protein</fullName>
    </submittedName>
</protein>
<dbReference type="EMBL" id="QZKU01000127">
    <property type="protein sequence ID" value="RJP16575.1"/>
    <property type="molecule type" value="Genomic_DNA"/>
</dbReference>